<keyword evidence="12" id="KW-1185">Reference proteome</keyword>
<keyword evidence="5 10" id="KW-0328">Glycosyltransferase</keyword>
<evidence type="ECO:0000256" key="1">
    <source>
        <dbReference type="ARBA" id="ARBA00000439"/>
    </source>
</evidence>
<evidence type="ECO:0000256" key="2">
    <source>
        <dbReference type="ARBA" id="ARBA00005684"/>
    </source>
</evidence>
<dbReference type="SUPFAM" id="SSF51445">
    <property type="entry name" value="(Trans)glycosidases"/>
    <property type="match status" value="1"/>
</dbReference>
<dbReference type="NCBIfam" id="TIGR00217">
    <property type="entry name" value="malQ"/>
    <property type="match status" value="1"/>
</dbReference>
<name>A0AAJ0UHC1_HALSE</name>
<dbReference type="InterPro" id="IPR017853">
    <property type="entry name" value="GH"/>
</dbReference>
<evidence type="ECO:0000256" key="6">
    <source>
        <dbReference type="ARBA" id="ARBA00022679"/>
    </source>
</evidence>
<evidence type="ECO:0000256" key="7">
    <source>
        <dbReference type="ARBA" id="ARBA00023277"/>
    </source>
</evidence>
<comment type="caution">
    <text evidence="11">The sequence shown here is derived from an EMBL/GenBank/DDBJ whole genome shotgun (WGS) entry which is preliminary data.</text>
</comment>
<dbReference type="GO" id="GO:0005975">
    <property type="term" value="P:carbohydrate metabolic process"/>
    <property type="evidence" value="ECO:0007669"/>
    <property type="project" value="InterPro"/>
</dbReference>
<evidence type="ECO:0000256" key="8">
    <source>
        <dbReference type="ARBA" id="ARBA00031423"/>
    </source>
</evidence>
<comment type="catalytic activity">
    <reaction evidence="1 10">
        <text>Transfers a segment of a (1-&gt;4)-alpha-D-glucan to a new position in an acceptor, which may be glucose or a (1-&gt;4)-alpha-D-glucan.</text>
        <dbReference type="EC" id="2.4.1.25"/>
    </reaction>
</comment>
<dbReference type="EC" id="2.4.1.25" evidence="3 10"/>
<dbReference type="Gene3D" id="3.20.20.80">
    <property type="entry name" value="Glycosidases"/>
    <property type="match status" value="1"/>
</dbReference>
<evidence type="ECO:0000256" key="5">
    <source>
        <dbReference type="ARBA" id="ARBA00022676"/>
    </source>
</evidence>
<evidence type="ECO:0000313" key="11">
    <source>
        <dbReference type="EMBL" id="MBK5931326.1"/>
    </source>
</evidence>
<gene>
    <name evidence="11" type="ORF">CCR82_12575</name>
</gene>
<reference evidence="11" key="2">
    <citation type="journal article" date="2020" name="Microorganisms">
        <title>Osmotic Adaptation and Compatible Solute Biosynthesis of Phototrophic Bacteria as Revealed from Genome Analyses.</title>
        <authorList>
            <person name="Imhoff J.F."/>
            <person name="Rahn T."/>
            <person name="Kunzel S."/>
            <person name="Keller A."/>
            <person name="Neulinger S.C."/>
        </authorList>
    </citation>
    <scope>NUCLEOTIDE SEQUENCE</scope>
    <source>
        <strain evidence="11">DSM 4395</strain>
    </source>
</reference>
<evidence type="ECO:0000256" key="3">
    <source>
        <dbReference type="ARBA" id="ARBA00012560"/>
    </source>
</evidence>
<evidence type="ECO:0000256" key="4">
    <source>
        <dbReference type="ARBA" id="ARBA00020295"/>
    </source>
</evidence>
<dbReference type="Pfam" id="PF02446">
    <property type="entry name" value="Glyco_hydro_77"/>
    <property type="match status" value="1"/>
</dbReference>
<keyword evidence="6 10" id="KW-0808">Transferase</keyword>
<dbReference type="InterPro" id="IPR003385">
    <property type="entry name" value="Glyco_hydro_77"/>
</dbReference>
<evidence type="ECO:0000256" key="10">
    <source>
        <dbReference type="RuleBase" id="RU361207"/>
    </source>
</evidence>
<evidence type="ECO:0000256" key="9">
    <source>
        <dbReference type="ARBA" id="ARBA00031501"/>
    </source>
</evidence>
<sequence length="499" mass="56817">MDDTPATDSLNQRRAGVLLHLTSLPGTGPCGDLGWEAFNFVNFLADAGVSVWQMLPVGPPQAGDSPYQTSSAHAGSARLIGLESLVDCGWLPAEAGATAGDEASKRERLQQAHQHVLRASSDDERAEFERFCNEQRFWLDDYALYRAIHEQREAPWWDWPKGLRTRDGRSLGQARRRLAEAIDYIRFEQFVFFRQWDALRAHANARGVRLFGDMPIFVAHDSAEVWARPGDFDLNADGTCRVVAGVPPDYFSATGQRWGNPLYRWEQLEKNGFRFWLDRMRTQLRLFDMIRIDHFRGFEAYWEVPAEEETAMNGTWVEAKGDALFARLQQEFGALPLIAEDLGVITDEVDALRQRYRMPGMKVLQFAFDGGPSNPYLPFHHGRDSVCYTGTHDNDTTLGWYQALTDAQRQHVDDYLGHAQEPMPWPMIRAALASRADLAVVPMQDLMELDGVHRMNRPGVPRGNWQWRFQWDQLDDQLARRVAHLIALYGRAPDDALGV</sequence>
<dbReference type="EMBL" id="NHSF01000063">
    <property type="protein sequence ID" value="MBK5931326.1"/>
    <property type="molecule type" value="Genomic_DNA"/>
</dbReference>
<accession>A0AAJ0UHC1</accession>
<dbReference type="AlphaFoldDB" id="A0AAJ0UHC1"/>
<dbReference type="PANTHER" id="PTHR32438:SF5">
    <property type="entry name" value="4-ALPHA-GLUCANOTRANSFERASE DPE1, CHLOROPLASTIC_AMYLOPLASTIC"/>
    <property type="match status" value="1"/>
</dbReference>
<dbReference type="NCBIfam" id="NF011080">
    <property type="entry name" value="PRK14508.1-3"/>
    <property type="match status" value="1"/>
</dbReference>
<dbReference type="RefSeq" id="WP_201246164.1">
    <property type="nucleotide sequence ID" value="NZ_NHSF01000063.1"/>
</dbReference>
<reference evidence="11" key="1">
    <citation type="submission" date="2017-05" db="EMBL/GenBank/DDBJ databases">
        <authorList>
            <person name="Imhoff J.F."/>
            <person name="Rahn T."/>
            <person name="Kuenzel S."/>
            <person name="Neulinger S.C."/>
        </authorList>
    </citation>
    <scope>NUCLEOTIDE SEQUENCE</scope>
    <source>
        <strain evidence="11">DSM 4395</strain>
    </source>
</reference>
<evidence type="ECO:0000313" key="12">
    <source>
        <dbReference type="Proteomes" id="UP001296967"/>
    </source>
</evidence>
<dbReference type="GO" id="GO:0004134">
    <property type="term" value="F:4-alpha-glucanotransferase activity"/>
    <property type="evidence" value="ECO:0007669"/>
    <property type="project" value="UniProtKB-EC"/>
</dbReference>
<keyword evidence="7 10" id="KW-0119">Carbohydrate metabolism</keyword>
<dbReference type="Proteomes" id="UP001296967">
    <property type="component" value="Unassembled WGS sequence"/>
</dbReference>
<dbReference type="PANTHER" id="PTHR32438">
    <property type="entry name" value="4-ALPHA-GLUCANOTRANSFERASE DPE1, CHLOROPLASTIC/AMYLOPLASTIC"/>
    <property type="match status" value="1"/>
</dbReference>
<comment type="similarity">
    <text evidence="2 10">Belongs to the disproportionating enzyme family.</text>
</comment>
<organism evidence="11 12">
    <name type="scientific">Halochromatium salexigens</name>
    <name type="common">Chromatium salexigens</name>
    <dbReference type="NCBI Taxonomy" id="49447"/>
    <lineage>
        <taxon>Bacteria</taxon>
        <taxon>Pseudomonadati</taxon>
        <taxon>Pseudomonadota</taxon>
        <taxon>Gammaproteobacteria</taxon>
        <taxon>Chromatiales</taxon>
        <taxon>Chromatiaceae</taxon>
        <taxon>Halochromatium</taxon>
    </lineage>
</organism>
<proteinExistence type="inferred from homology"/>
<protein>
    <recommendedName>
        <fullName evidence="4 10">4-alpha-glucanotransferase</fullName>
        <ecNumber evidence="3 10">2.4.1.25</ecNumber>
    </recommendedName>
    <alternativeName>
        <fullName evidence="8 10">Amylomaltase</fullName>
    </alternativeName>
    <alternativeName>
        <fullName evidence="9 10">Disproportionating enzyme</fullName>
    </alternativeName>
</protein>